<evidence type="ECO:0000256" key="1">
    <source>
        <dbReference type="SAM" id="MobiDB-lite"/>
    </source>
</evidence>
<name>A0A1S9RZ30_PENBI</name>
<dbReference type="AlphaFoldDB" id="A0A1S9RZ30"/>
<organism evidence="2 3">
    <name type="scientific">Penicillium brasilianum</name>
    <dbReference type="NCBI Taxonomy" id="104259"/>
    <lineage>
        <taxon>Eukaryota</taxon>
        <taxon>Fungi</taxon>
        <taxon>Dikarya</taxon>
        <taxon>Ascomycota</taxon>
        <taxon>Pezizomycotina</taxon>
        <taxon>Eurotiomycetes</taxon>
        <taxon>Eurotiomycetidae</taxon>
        <taxon>Eurotiales</taxon>
        <taxon>Aspergillaceae</taxon>
        <taxon>Penicillium</taxon>
    </lineage>
</organism>
<gene>
    <name evidence="2" type="ORF">PEBR_02510</name>
</gene>
<sequence>MHESNDLLLDVDRTIDKKGPLCRPPWVECNRPGEDGFGGHLVIVGPHRLAADRKDYLISKVTKEKRRKPNRQHQFDLTITALRRAALTGSLRTLWATLCTLSSRRLGTQVYRGSLEDGCGNKLPSRLIVPMHRALPVAIPHALQPDEGRYAPLTRIQPPNYTVPPPSSMEY</sequence>
<dbReference type="Proteomes" id="UP000190744">
    <property type="component" value="Unassembled WGS sequence"/>
</dbReference>
<feature type="region of interest" description="Disordered" evidence="1">
    <location>
        <begin position="151"/>
        <end position="171"/>
    </location>
</feature>
<comment type="caution">
    <text evidence="2">The sequence shown here is derived from an EMBL/GenBank/DDBJ whole genome shotgun (WGS) entry which is preliminary data.</text>
</comment>
<feature type="compositionally biased region" description="Pro residues" evidence="1">
    <location>
        <begin position="161"/>
        <end position="171"/>
    </location>
</feature>
<evidence type="ECO:0000313" key="3">
    <source>
        <dbReference type="Proteomes" id="UP000190744"/>
    </source>
</evidence>
<accession>A0A1S9RZ30</accession>
<evidence type="ECO:0000313" key="2">
    <source>
        <dbReference type="EMBL" id="OOQ90793.1"/>
    </source>
</evidence>
<dbReference type="EMBL" id="LJBN01000036">
    <property type="protein sequence ID" value="OOQ90793.1"/>
    <property type="molecule type" value="Genomic_DNA"/>
</dbReference>
<protein>
    <submittedName>
        <fullName evidence="2">Uncharacterized protein</fullName>
    </submittedName>
</protein>
<reference evidence="3" key="1">
    <citation type="submission" date="2015-09" db="EMBL/GenBank/DDBJ databases">
        <authorList>
            <person name="Fill T.P."/>
            <person name="Baretta J.F."/>
            <person name="de Almeida L.G."/>
            <person name="Rocha M."/>
            <person name="de Souza D.H."/>
            <person name="Malavazi I."/>
            <person name="Cerdeira L.T."/>
            <person name="Hong H."/>
            <person name="Samborskyy M."/>
            <person name="de Vasconcelos A.T."/>
            <person name="Leadlay P."/>
            <person name="Rodrigues-Filho E."/>
        </authorList>
    </citation>
    <scope>NUCLEOTIDE SEQUENCE [LARGE SCALE GENOMIC DNA]</scope>
    <source>
        <strain evidence="3">LaBioMMi 136</strain>
    </source>
</reference>
<proteinExistence type="predicted"/>